<dbReference type="Proteomes" id="UP000192980">
    <property type="component" value="Unassembled WGS sequence"/>
</dbReference>
<dbReference type="GO" id="GO:0046872">
    <property type="term" value="F:metal ion binding"/>
    <property type="evidence" value="ECO:0007669"/>
    <property type="project" value="UniProtKB-KW"/>
</dbReference>
<comment type="cofactor">
    <cofactor evidence="1">
        <name>a metal cation</name>
        <dbReference type="ChEBI" id="CHEBI:25213"/>
    </cofactor>
</comment>
<dbReference type="NCBIfam" id="TIGR00657">
    <property type="entry name" value="asp_kinases"/>
    <property type="match status" value="1"/>
</dbReference>
<dbReference type="FunFam" id="3.30.360.10:FF:000006">
    <property type="entry name" value="Bifunctional aspartokinase/homoserine dehydrogenase"/>
    <property type="match status" value="1"/>
</dbReference>
<dbReference type="InterPro" id="IPR045865">
    <property type="entry name" value="ACT-like_dom_sf"/>
</dbReference>
<evidence type="ECO:0000256" key="21">
    <source>
        <dbReference type="ARBA" id="ARBA00023154"/>
    </source>
</evidence>
<evidence type="ECO:0000313" key="29">
    <source>
        <dbReference type="Proteomes" id="UP000192980"/>
    </source>
</evidence>
<evidence type="ECO:0000256" key="7">
    <source>
        <dbReference type="ARBA" id="ARBA00007952"/>
    </source>
</evidence>
<dbReference type="SUPFAM" id="SSF51735">
    <property type="entry name" value="NAD(P)-binding Rossmann-fold domains"/>
    <property type="match status" value="1"/>
</dbReference>
<dbReference type="FunFam" id="3.30.2130.10:FF:000001">
    <property type="entry name" value="Bifunctional aspartokinase/homoserine dehydrogenase"/>
    <property type="match status" value="1"/>
</dbReference>
<dbReference type="InterPro" id="IPR005106">
    <property type="entry name" value="Asp/hSer_DH_NAD-bd"/>
</dbReference>
<dbReference type="PIRSF" id="PIRSF000727">
    <property type="entry name" value="ThrA"/>
    <property type="match status" value="1"/>
</dbReference>
<comment type="pathway">
    <text evidence="2">Amino-acid biosynthesis; L-lysine biosynthesis via DAP pathway; (S)-tetrahydrodipicolinate from L-aspartate: step 1/4.</text>
</comment>
<evidence type="ECO:0000256" key="15">
    <source>
        <dbReference type="ARBA" id="ARBA00022777"/>
    </source>
</evidence>
<dbReference type="InterPro" id="IPR036291">
    <property type="entry name" value="NAD(P)-bd_dom_sf"/>
</dbReference>
<comment type="catalytic activity">
    <reaction evidence="26">
        <text>L-homoserine + NADP(+) = L-aspartate 4-semialdehyde + NADPH + H(+)</text>
        <dbReference type="Rhea" id="RHEA:15761"/>
        <dbReference type="ChEBI" id="CHEBI:15378"/>
        <dbReference type="ChEBI" id="CHEBI:57476"/>
        <dbReference type="ChEBI" id="CHEBI:57783"/>
        <dbReference type="ChEBI" id="CHEBI:58349"/>
        <dbReference type="ChEBI" id="CHEBI:537519"/>
        <dbReference type="EC" id="1.1.1.3"/>
    </reaction>
    <physiologicalReaction direction="right-to-left" evidence="26">
        <dbReference type="Rhea" id="RHEA:15763"/>
    </physiologicalReaction>
</comment>
<name>A0A1X7L4N8_9SPHI</name>
<dbReference type="SUPFAM" id="SSF55347">
    <property type="entry name" value="Glyceraldehyde-3-phosphate dehydrogenase-like, C-terminal domain"/>
    <property type="match status" value="1"/>
</dbReference>
<reference evidence="28 29" key="1">
    <citation type="submission" date="2017-04" db="EMBL/GenBank/DDBJ databases">
        <authorList>
            <person name="Afonso C.L."/>
            <person name="Miller P.J."/>
            <person name="Scott M.A."/>
            <person name="Spackman E."/>
            <person name="Goraichik I."/>
            <person name="Dimitrov K.M."/>
            <person name="Suarez D.L."/>
            <person name="Swayne D.E."/>
        </authorList>
    </citation>
    <scope>NUCLEOTIDE SEQUENCE [LARGE SCALE GENOMIC DNA]</scope>
    <source>
        <strain evidence="28 29">DSM 22418</strain>
    </source>
</reference>
<evidence type="ECO:0000256" key="9">
    <source>
        <dbReference type="ARBA" id="ARBA00011881"/>
    </source>
</evidence>
<comment type="catalytic activity">
    <reaction evidence="27">
        <text>L-homoserine + NAD(+) = L-aspartate 4-semialdehyde + NADH + H(+)</text>
        <dbReference type="Rhea" id="RHEA:15757"/>
        <dbReference type="ChEBI" id="CHEBI:15378"/>
        <dbReference type="ChEBI" id="CHEBI:57476"/>
        <dbReference type="ChEBI" id="CHEBI:57540"/>
        <dbReference type="ChEBI" id="CHEBI:57945"/>
        <dbReference type="ChEBI" id="CHEBI:537519"/>
        <dbReference type="EC" id="1.1.1.3"/>
    </reaction>
    <physiologicalReaction direction="right-to-left" evidence="27">
        <dbReference type="Rhea" id="RHEA:15759"/>
    </physiologicalReaction>
</comment>
<dbReference type="PROSITE" id="PS01042">
    <property type="entry name" value="HOMOSER_DHGENASE"/>
    <property type="match status" value="1"/>
</dbReference>
<evidence type="ECO:0000256" key="6">
    <source>
        <dbReference type="ARBA" id="ARBA00005139"/>
    </source>
</evidence>
<dbReference type="GO" id="GO:0005524">
    <property type="term" value="F:ATP binding"/>
    <property type="evidence" value="ECO:0007669"/>
    <property type="project" value="UniProtKB-KW"/>
</dbReference>
<dbReference type="SUPFAM" id="SSF55021">
    <property type="entry name" value="ACT-like"/>
    <property type="match status" value="2"/>
</dbReference>
<keyword evidence="17" id="KW-0521">NADP</keyword>
<gene>
    <name evidence="28" type="ORF">SAMN05660862_3596</name>
</gene>
<dbReference type="Gene3D" id="3.30.360.10">
    <property type="entry name" value="Dihydrodipicolinate Reductase, domain 2"/>
    <property type="match status" value="1"/>
</dbReference>
<evidence type="ECO:0000313" key="28">
    <source>
        <dbReference type="EMBL" id="SMG48821.1"/>
    </source>
</evidence>
<dbReference type="Pfam" id="PF00696">
    <property type="entry name" value="AA_kinase"/>
    <property type="match status" value="1"/>
</dbReference>
<evidence type="ECO:0000256" key="4">
    <source>
        <dbReference type="ARBA" id="ARBA00005056"/>
    </source>
</evidence>
<keyword evidence="29" id="KW-1185">Reference proteome</keyword>
<evidence type="ECO:0000256" key="12">
    <source>
        <dbReference type="ARBA" id="ARBA00022697"/>
    </source>
</evidence>
<evidence type="ECO:0000256" key="20">
    <source>
        <dbReference type="ARBA" id="ARBA00023053"/>
    </source>
</evidence>
<dbReference type="GO" id="GO:0004412">
    <property type="term" value="F:homoserine dehydrogenase activity"/>
    <property type="evidence" value="ECO:0007669"/>
    <property type="project" value="UniProtKB-EC"/>
</dbReference>
<dbReference type="CDD" id="cd04921">
    <property type="entry name" value="ACT_AKi-HSDH-ThrA-like_1"/>
    <property type="match status" value="1"/>
</dbReference>
<evidence type="ECO:0000256" key="25">
    <source>
        <dbReference type="ARBA" id="ARBA00048561"/>
    </source>
</evidence>
<comment type="pathway">
    <text evidence="5">Amino-acid biosynthesis; L-methionine biosynthesis via de novo pathway; L-homoserine from L-aspartate: step 3/3.</text>
</comment>
<dbReference type="InterPro" id="IPR042199">
    <property type="entry name" value="AsparK_Bifunc_asparK/hSer_DH"/>
</dbReference>
<keyword evidence="12" id="KW-0791">Threonine biosynthesis</keyword>
<dbReference type="InterPro" id="IPR019811">
    <property type="entry name" value="HDH_CS"/>
</dbReference>
<dbReference type="InterPro" id="IPR049638">
    <property type="entry name" value="AK-HD"/>
</dbReference>
<dbReference type="Gene3D" id="3.30.2130.10">
    <property type="entry name" value="VC0802-like"/>
    <property type="match status" value="1"/>
</dbReference>
<keyword evidence="20" id="KW-0915">Sodium</keyword>
<dbReference type="AlphaFoldDB" id="A0A1X7L4N8"/>
<keyword evidence="18" id="KW-0560">Oxidoreductase</keyword>
<keyword evidence="13" id="KW-0479">Metal-binding</keyword>
<dbReference type="Gene3D" id="3.40.50.720">
    <property type="entry name" value="NAD(P)-binding Rossmann-like Domain"/>
    <property type="match status" value="1"/>
</dbReference>
<dbReference type="UniPathway" id="UPA00050">
    <property type="reaction ID" value="UER00063"/>
</dbReference>
<keyword evidence="23" id="KW-0511">Multifunctional enzyme</keyword>
<dbReference type="SUPFAM" id="SSF53633">
    <property type="entry name" value="Carbamate kinase-like"/>
    <property type="match status" value="1"/>
</dbReference>
<comment type="pathway">
    <text evidence="6">Amino-acid biosynthesis; L-threonine biosynthesis; L-threonine from L-aspartate: step 1/5.</text>
</comment>
<evidence type="ECO:0000256" key="8">
    <source>
        <dbReference type="ARBA" id="ARBA00010046"/>
    </source>
</evidence>
<dbReference type="InterPro" id="IPR001341">
    <property type="entry name" value="Asp_kinase"/>
</dbReference>
<dbReference type="InterPro" id="IPR002912">
    <property type="entry name" value="ACT_dom"/>
</dbReference>
<comment type="similarity">
    <text evidence="7">In the C-terminal section; belongs to the homoserine dehydrogenase family.</text>
</comment>
<evidence type="ECO:0000256" key="10">
    <source>
        <dbReference type="ARBA" id="ARBA00022605"/>
    </source>
</evidence>
<dbReference type="PANTHER" id="PTHR43070:SF5">
    <property type="entry name" value="HOMOSERINE DEHYDROGENASE"/>
    <property type="match status" value="1"/>
</dbReference>
<dbReference type="Gene3D" id="3.40.1160.10">
    <property type="entry name" value="Acetylglutamate kinase-like"/>
    <property type="match status" value="1"/>
</dbReference>
<dbReference type="InterPro" id="IPR011147">
    <property type="entry name" value="Bifunc_Aspkin/hSer_DH"/>
</dbReference>
<evidence type="ECO:0000256" key="18">
    <source>
        <dbReference type="ARBA" id="ARBA00023002"/>
    </source>
</evidence>
<dbReference type="OrthoDB" id="9799110at2"/>
<protein>
    <submittedName>
        <fullName evidence="28">Aspartate kinase</fullName>
    </submittedName>
</protein>
<comment type="catalytic activity">
    <reaction evidence="25">
        <text>L-aspartate + ATP = 4-phospho-L-aspartate + ADP</text>
        <dbReference type="Rhea" id="RHEA:23776"/>
        <dbReference type="ChEBI" id="CHEBI:29991"/>
        <dbReference type="ChEBI" id="CHEBI:30616"/>
        <dbReference type="ChEBI" id="CHEBI:57535"/>
        <dbReference type="ChEBI" id="CHEBI:456216"/>
        <dbReference type="EC" id="2.7.2.4"/>
    </reaction>
    <physiologicalReaction direction="left-to-right" evidence="25">
        <dbReference type="Rhea" id="RHEA:23777"/>
    </physiologicalReaction>
</comment>
<dbReference type="InterPro" id="IPR054352">
    <property type="entry name" value="ACT_Aspartokinase"/>
</dbReference>
<dbReference type="Pfam" id="PF00742">
    <property type="entry name" value="Homoserine_dh"/>
    <property type="match status" value="1"/>
</dbReference>
<dbReference type="STRING" id="561061.SAMN05660862_3596"/>
<dbReference type="InterPro" id="IPR036393">
    <property type="entry name" value="AceGlu_kinase-like_sf"/>
</dbReference>
<keyword evidence="10" id="KW-0028">Amino-acid biosynthesis</keyword>
<comment type="similarity">
    <text evidence="8">In the N-terminal section; belongs to the aspartokinase family.</text>
</comment>
<comment type="subunit">
    <text evidence="9">Homotetramer.</text>
</comment>
<evidence type="ECO:0000256" key="1">
    <source>
        <dbReference type="ARBA" id="ARBA00001920"/>
    </source>
</evidence>
<dbReference type="RefSeq" id="WP_085474285.1">
    <property type="nucleotide sequence ID" value="NZ_CP038029.1"/>
</dbReference>
<evidence type="ECO:0000256" key="19">
    <source>
        <dbReference type="ARBA" id="ARBA00023027"/>
    </source>
</evidence>
<keyword evidence="16" id="KW-0067">ATP-binding</keyword>
<evidence type="ECO:0000256" key="22">
    <source>
        <dbReference type="ARBA" id="ARBA00023167"/>
    </source>
</evidence>
<dbReference type="PROSITE" id="PS00324">
    <property type="entry name" value="ASPARTOKINASE"/>
    <property type="match status" value="1"/>
</dbReference>
<evidence type="ECO:0000256" key="5">
    <source>
        <dbReference type="ARBA" id="ARBA00005062"/>
    </source>
</evidence>
<comment type="pathway">
    <text evidence="3">Amino-acid biosynthesis; L-methionine biosynthesis via de novo pathway; L-homoserine from L-aspartate: step 1/3.</text>
</comment>
<dbReference type="UniPathway" id="UPA00051">
    <property type="reaction ID" value="UER00462"/>
</dbReference>
<dbReference type="PROSITE" id="PS51671">
    <property type="entry name" value="ACT"/>
    <property type="match status" value="1"/>
</dbReference>
<evidence type="ECO:0000256" key="3">
    <source>
        <dbReference type="ARBA" id="ARBA00004986"/>
    </source>
</evidence>
<proteinExistence type="inferred from homology"/>
<keyword evidence="14" id="KW-0547">Nucleotide-binding</keyword>
<keyword evidence="15 28" id="KW-0418">Kinase</keyword>
<dbReference type="GO" id="GO:0009090">
    <property type="term" value="P:homoserine biosynthetic process"/>
    <property type="evidence" value="ECO:0007669"/>
    <property type="project" value="UniProtKB-ARBA"/>
</dbReference>
<comment type="pathway">
    <text evidence="4">Amino-acid biosynthesis; L-threonine biosynthesis; L-threonine from L-aspartate: step 3/5.</text>
</comment>
<evidence type="ECO:0000256" key="26">
    <source>
        <dbReference type="ARBA" id="ARBA00048841"/>
    </source>
</evidence>
<organism evidence="28 29">
    <name type="scientific">Sphingobacterium psychroaquaticum</name>
    <dbReference type="NCBI Taxonomy" id="561061"/>
    <lineage>
        <taxon>Bacteria</taxon>
        <taxon>Pseudomonadati</taxon>
        <taxon>Bacteroidota</taxon>
        <taxon>Sphingobacteriia</taxon>
        <taxon>Sphingobacteriales</taxon>
        <taxon>Sphingobacteriaceae</taxon>
        <taxon>Sphingobacterium</taxon>
    </lineage>
</organism>
<dbReference type="InterPro" id="IPR018042">
    <property type="entry name" value="Aspartate_kinase_CS"/>
</dbReference>
<dbReference type="Gene3D" id="1.20.120.1320">
    <property type="entry name" value="Aspartokinase, catalytic domain"/>
    <property type="match status" value="1"/>
</dbReference>
<comment type="function">
    <text evidence="24">Bifunctional aspartate kinase and homoserine dehydrogenase that catalyzes the first and the third steps toward the synthesis of lysine, methionine and threonine from aspartate.</text>
</comment>
<evidence type="ECO:0000256" key="27">
    <source>
        <dbReference type="ARBA" id="ARBA00049031"/>
    </source>
</evidence>
<keyword evidence="19" id="KW-0520">NAD</keyword>
<dbReference type="CDD" id="cd04243">
    <property type="entry name" value="AAK_AK-HSDH-like"/>
    <property type="match status" value="1"/>
</dbReference>
<dbReference type="UniPathway" id="UPA00034">
    <property type="reaction ID" value="UER00015"/>
</dbReference>
<dbReference type="InterPro" id="IPR001048">
    <property type="entry name" value="Asp/Glu/Uridylate_kinase"/>
</dbReference>
<dbReference type="Pfam" id="PF22468">
    <property type="entry name" value="ACT_9"/>
    <property type="match status" value="2"/>
</dbReference>
<dbReference type="PANTHER" id="PTHR43070">
    <property type="match status" value="1"/>
</dbReference>
<keyword evidence="22" id="KW-0486">Methionine biosynthesis</keyword>
<evidence type="ECO:0000256" key="16">
    <source>
        <dbReference type="ARBA" id="ARBA00022840"/>
    </source>
</evidence>
<sequence>MKVLKFGGTSVGSIESIKAVLDIVKKAYDDGEKPLVVLSAMSGVTNLLTQMAENAADRVSFDEDIKNLEERHFAVVKKLIAVKYQNPVLTKLKLLINELDEILQGVFALKELSAQSKDLIVSFGERFSNYMVAKIMEQYVPQAEFLDASHYVKTDSNFGHAHVNEELTNQLIQALGHTHSDKLLFVTGFIGSNDKGRITTLGRGGSDYTAAIFGSVLHASAIEIWTDVNGMLTADPRIVKKAFSLPVLSYTEAMELSYFGAKVIYPPTMIPAFMKKIPIVIRNTFQPDFEGTVIQFDSGKSAFPIKGISSISDISVINLSGSGMIGKSGFSGRLFTLLAREQINVVLITQSSSEHSITFAVNPDDAYKAIRLIQIEFELELEANKLLMPTIEDNLSVLAIVGENMKRTPGMSGKLFHALGRNGINVRAIAQGSSELNISVIIGKENLAKALNAVHDAFFAELKKTLHVFNVGTGNIGSTLFKQIYEQHDFLLDHNDIEIKVVGLSNSRKMLFDADGIDLAQWSEQVEHQGEVADLSGFIERMKLMNLPNCIFVDNTASKLPATYYEDIFKSNISIVTCNKIANSGDYAQYKLLHDTARKHGVDFFYETNVGAGLPIVRVLKDLMMSGDRIIKIEAILSGTISYIFNNFTGDASFYEVVKKAQELGYTEPDPRDDLGGIDFMRKMLILARDAGYTIEPTDVDLGAILPPSCLAAASVDDFYTELLKAEPYFNALKEEAASAGKVMRYIGKLEDGQVSISLQMVGDNHPFYALSGSDNIISFTTERYKDRPLVVKGPGAGAEVTAAGVFADMVNVGA</sequence>
<evidence type="ECO:0000256" key="14">
    <source>
        <dbReference type="ARBA" id="ARBA00022741"/>
    </source>
</evidence>
<evidence type="ECO:0000256" key="11">
    <source>
        <dbReference type="ARBA" id="ARBA00022679"/>
    </source>
</evidence>
<dbReference type="NCBIfam" id="NF006959">
    <property type="entry name" value="PRK09436.1"/>
    <property type="match status" value="1"/>
</dbReference>
<accession>A0A1X7L4N8</accession>
<evidence type="ECO:0000256" key="2">
    <source>
        <dbReference type="ARBA" id="ARBA00004766"/>
    </source>
</evidence>
<dbReference type="GO" id="GO:0004072">
    <property type="term" value="F:aspartate kinase activity"/>
    <property type="evidence" value="ECO:0007669"/>
    <property type="project" value="UniProtKB-EC"/>
</dbReference>
<evidence type="ECO:0000256" key="24">
    <source>
        <dbReference type="ARBA" id="ARBA00044938"/>
    </source>
</evidence>
<dbReference type="InterPro" id="IPR001342">
    <property type="entry name" value="HDH_cat"/>
</dbReference>
<dbReference type="GO" id="GO:0009088">
    <property type="term" value="P:threonine biosynthetic process"/>
    <property type="evidence" value="ECO:0007669"/>
    <property type="project" value="UniProtKB-UniPathway"/>
</dbReference>
<dbReference type="GO" id="GO:0009089">
    <property type="term" value="P:lysine biosynthetic process via diaminopimelate"/>
    <property type="evidence" value="ECO:0007669"/>
    <property type="project" value="UniProtKB-UniPathway"/>
</dbReference>
<dbReference type="Pfam" id="PF03447">
    <property type="entry name" value="NAD_binding_3"/>
    <property type="match status" value="1"/>
</dbReference>
<dbReference type="GO" id="GO:0050661">
    <property type="term" value="F:NADP binding"/>
    <property type="evidence" value="ECO:0007669"/>
    <property type="project" value="InterPro"/>
</dbReference>
<evidence type="ECO:0000256" key="13">
    <source>
        <dbReference type="ARBA" id="ARBA00022723"/>
    </source>
</evidence>
<evidence type="ECO:0000256" key="23">
    <source>
        <dbReference type="ARBA" id="ARBA00023268"/>
    </source>
</evidence>
<keyword evidence="11" id="KW-0808">Transferase</keyword>
<dbReference type="EMBL" id="FXAU01000008">
    <property type="protein sequence ID" value="SMG48821.1"/>
    <property type="molecule type" value="Genomic_DNA"/>
</dbReference>
<evidence type="ECO:0000256" key="17">
    <source>
        <dbReference type="ARBA" id="ARBA00022857"/>
    </source>
</evidence>
<dbReference type="GO" id="GO:0009086">
    <property type="term" value="P:methionine biosynthetic process"/>
    <property type="evidence" value="ECO:0007669"/>
    <property type="project" value="UniProtKB-KW"/>
</dbReference>
<keyword evidence="21" id="KW-0457">Lysine biosynthesis</keyword>